<accession>A0A8H7EUE0</accession>
<feature type="domain" description="Xylanolytic transcriptional activator regulatory" evidence="3">
    <location>
        <begin position="244"/>
        <end position="399"/>
    </location>
</feature>
<dbReference type="AlphaFoldDB" id="A0A8H7EUE0"/>
<dbReference type="OrthoDB" id="2285422at2759"/>
<dbReference type="PANTHER" id="PTHR46910">
    <property type="entry name" value="TRANSCRIPTION FACTOR PDR1"/>
    <property type="match status" value="1"/>
</dbReference>
<evidence type="ECO:0000256" key="1">
    <source>
        <dbReference type="ARBA" id="ARBA00023242"/>
    </source>
</evidence>
<keyword evidence="1" id="KW-0539">Nucleus</keyword>
<evidence type="ECO:0000313" key="4">
    <source>
        <dbReference type="EMBL" id="KAF7731867.1"/>
    </source>
</evidence>
<feature type="compositionally biased region" description="Polar residues" evidence="2">
    <location>
        <begin position="668"/>
        <end position="683"/>
    </location>
</feature>
<dbReference type="CDD" id="cd12148">
    <property type="entry name" value="fungal_TF_MHR"/>
    <property type="match status" value="1"/>
</dbReference>
<feature type="compositionally biased region" description="Low complexity" evidence="2">
    <location>
        <begin position="697"/>
        <end position="720"/>
    </location>
</feature>
<gene>
    <name evidence="4" type="ORF">EC973_007698</name>
</gene>
<reference evidence="4" key="1">
    <citation type="submission" date="2020-01" db="EMBL/GenBank/DDBJ databases">
        <title>Genome Sequencing of Three Apophysomyces-Like Fungal Strains Confirms a Novel Fungal Genus in the Mucoromycota with divergent Burkholderia-like Endosymbiotic Bacteria.</title>
        <authorList>
            <person name="Stajich J.E."/>
            <person name="Macias A.M."/>
            <person name="Carter-House D."/>
            <person name="Lovett B."/>
            <person name="Kasson L.R."/>
            <person name="Berry K."/>
            <person name="Grigoriev I."/>
            <person name="Chang Y."/>
            <person name="Spatafora J."/>
            <person name="Kasson M.T."/>
        </authorList>
    </citation>
    <scope>NUCLEOTIDE SEQUENCE</scope>
    <source>
        <strain evidence="4">NRRL A-21654</strain>
    </source>
</reference>
<dbReference type="GO" id="GO:0008270">
    <property type="term" value="F:zinc ion binding"/>
    <property type="evidence" value="ECO:0007669"/>
    <property type="project" value="InterPro"/>
</dbReference>
<dbReference type="GO" id="GO:0006351">
    <property type="term" value="P:DNA-templated transcription"/>
    <property type="evidence" value="ECO:0007669"/>
    <property type="project" value="InterPro"/>
</dbReference>
<dbReference type="InterPro" id="IPR050987">
    <property type="entry name" value="AtrR-like"/>
</dbReference>
<name>A0A8H7EUE0_9FUNG</name>
<evidence type="ECO:0000313" key="5">
    <source>
        <dbReference type="Proteomes" id="UP000605846"/>
    </source>
</evidence>
<comment type="caution">
    <text evidence="4">The sequence shown here is derived from an EMBL/GenBank/DDBJ whole genome shotgun (WGS) entry which is preliminary data.</text>
</comment>
<evidence type="ECO:0000259" key="3">
    <source>
        <dbReference type="Pfam" id="PF04082"/>
    </source>
</evidence>
<feature type="compositionally biased region" description="Polar residues" evidence="2">
    <location>
        <begin position="735"/>
        <end position="749"/>
    </location>
</feature>
<organism evidence="4 5">
    <name type="scientific">Apophysomyces ossiformis</name>
    <dbReference type="NCBI Taxonomy" id="679940"/>
    <lineage>
        <taxon>Eukaryota</taxon>
        <taxon>Fungi</taxon>
        <taxon>Fungi incertae sedis</taxon>
        <taxon>Mucoromycota</taxon>
        <taxon>Mucoromycotina</taxon>
        <taxon>Mucoromycetes</taxon>
        <taxon>Mucorales</taxon>
        <taxon>Mucorineae</taxon>
        <taxon>Mucoraceae</taxon>
        <taxon>Apophysomyces</taxon>
    </lineage>
</organism>
<dbReference type="EMBL" id="JABAYA010000006">
    <property type="protein sequence ID" value="KAF7731867.1"/>
    <property type="molecule type" value="Genomic_DNA"/>
</dbReference>
<evidence type="ECO:0000256" key="2">
    <source>
        <dbReference type="SAM" id="MobiDB-lite"/>
    </source>
</evidence>
<sequence>MPFDTVERTHKRFRGGNLEDAEGLSWHPTVDPFPHKYGETLQIHYPRLPQQYIQREEWTKPDLFSPTSPPPLEYSLGSAPIDIPSSISETTSEYVDVDDYSTSFSWIDDGNMQSLMARSPESTMATPLDLGPPPSILTDPILNDALSKFNLSYTDVGINMEARISNASDLRSLIDAFQKMCCTSMAASTERKEEEKNGIILYRNRNSKLKPVNFFATVCLLGQIIQPISKHGQMSLRHIADACIDTYFTCWVRYTPILRKDEFMAWYTSHEAPTDTLIVNAICSLVFRHMVTHHTRPGLAHFLADQDKMQEQEEFFFNRARECLAQSFDTPDRFTVMALLFMCSFAEPSRRHHYAGMAVSALHELEIYPRMVEDEDNDSFDKEMDTRLWWYAWSTDFYLYSAGAPRNTPQTRGHGEVDLPRIFEQDIDEAEIGVLADTHCLRLWQLQAELIQNIYDQDQEKTVDQLLAFDRRLQQYYENLPPYLRFDSGFQYGCEDLFLACVRVNLEYNATRIILHKPFVPEFNDPQPSQFSLRSLNSCLISALLQLRTLNTCTKSRIGRCGFDRDELWRAAEMISMTMDIERTCSPADRQIIFQNIDPNEYCSGLGQALLILRDTREYQSKSKNWVQVGDWIEAEMRRHRLKITNIATPAAYFVANMKPAEIETAKRSPSQPSSAPVPRNKQTPTLQFQNQFVHHTPPASTQTASASPSPASLATTTSSQIRKPSFSAAPPFMQFNSYTPSTPTQRGGKNQARFRYFNPRKMNKFLFIDEHPMM</sequence>
<dbReference type="Proteomes" id="UP000605846">
    <property type="component" value="Unassembled WGS sequence"/>
</dbReference>
<dbReference type="InterPro" id="IPR007219">
    <property type="entry name" value="XnlR_reg_dom"/>
</dbReference>
<dbReference type="GO" id="GO:0003700">
    <property type="term" value="F:DNA-binding transcription factor activity"/>
    <property type="evidence" value="ECO:0007669"/>
    <property type="project" value="InterPro"/>
</dbReference>
<keyword evidence="5" id="KW-1185">Reference proteome</keyword>
<proteinExistence type="predicted"/>
<feature type="region of interest" description="Disordered" evidence="2">
    <location>
        <begin position="664"/>
        <end position="683"/>
    </location>
</feature>
<dbReference type="GO" id="GO:0003677">
    <property type="term" value="F:DNA binding"/>
    <property type="evidence" value="ECO:0007669"/>
    <property type="project" value="InterPro"/>
</dbReference>
<dbReference type="PANTHER" id="PTHR46910:SF1">
    <property type="entry name" value="MISCELLANEOUS ZN(II)2CYS6 TRANSCRIPTION FACTOR (EUROFUNG)-RELATED"/>
    <property type="match status" value="1"/>
</dbReference>
<feature type="region of interest" description="Disordered" evidence="2">
    <location>
        <begin position="697"/>
        <end position="751"/>
    </location>
</feature>
<dbReference type="Pfam" id="PF04082">
    <property type="entry name" value="Fungal_trans"/>
    <property type="match status" value="1"/>
</dbReference>
<protein>
    <recommendedName>
        <fullName evidence="3">Xylanolytic transcriptional activator regulatory domain-containing protein</fullName>
    </recommendedName>
</protein>